<dbReference type="InterPro" id="IPR029052">
    <property type="entry name" value="Metallo-depent_PP-like"/>
</dbReference>
<keyword evidence="4" id="KW-1185">Reference proteome</keyword>
<proteinExistence type="inferred from homology"/>
<feature type="domain" description="Capsule synthesis protein CapA" evidence="2">
    <location>
        <begin position="43"/>
        <end position="325"/>
    </location>
</feature>
<dbReference type="Proteomes" id="UP000198412">
    <property type="component" value="Unassembled WGS sequence"/>
</dbReference>
<evidence type="ECO:0000313" key="4">
    <source>
        <dbReference type="Proteomes" id="UP000198412"/>
    </source>
</evidence>
<evidence type="ECO:0000256" key="1">
    <source>
        <dbReference type="ARBA" id="ARBA00005662"/>
    </source>
</evidence>
<dbReference type="InterPro" id="IPR052169">
    <property type="entry name" value="CW_Biosynth-Accessory"/>
</dbReference>
<reference evidence="4" key="1">
    <citation type="submission" date="2017-06" db="EMBL/GenBank/DDBJ databases">
        <authorList>
            <person name="Varghese N."/>
            <person name="Submissions S."/>
        </authorList>
    </citation>
    <scope>NUCLEOTIDE SEQUENCE [LARGE SCALE GENOMIC DNA]</scope>
    <source>
        <strain evidence="4">DSM 27993</strain>
    </source>
</reference>
<dbReference type="SMART" id="SM00854">
    <property type="entry name" value="PGA_cap"/>
    <property type="match status" value="1"/>
</dbReference>
<accession>A0A238VM92</accession>
<evidence type="ECO:0000313" key="3">
    <source>
        <dbReference type="EMBL" id="SNR35502.1"/>
    </source>
</evidence>
<dbReference type="SUPFAM" id="SSF56300">
    <property type="entry name" value="Metallo-dependent phosphatases"/>
    <property type="match status" value="1"/>
</dbReference>
<dbReference type="Pfam" id="PF09587">
    <property type="entry name" value="PGA_cap"/>
    <property type="match status" value="1"/>
</dbReference>
<comment type="similarity">
    <text evidence="1">Belongs to the CapA family.</text>
</comment>
<dbReference type="PANTHER" id="PTHR33393">
    <property type="entry name" value="POLYGLUTAMINE SYNTHESIS ACCESSORY PROTEIN RV0574C-RELATED"/>
    <property type="match status" value="1"/>
</dbReference>
<dbReference type="AlphaFoldDB" id="A0A238VM92"/>
<protein>
    <submittedName>
        <fullName evidence="3">Poly-gamma-glutamate synthesis protein (Capsule biosynthesis protein)</fullName>
    </submittedName>
</protein>
<name>A0A238VM92_9FLAO</name>
<organism evidence="3 4">
    <name type="scientific">Lutibacter flavus</name>
    <dbReference type="NCBI Taxonomy" id="691689"/>
    <lineage>
        <taxon>Bacteria</taxon>
        <taxon>Pseudomonadati</taxon>
        <taxon>Bacteroidota</taxon>
        <taxon>Flavobacteriia</taxon>
        <taxon>Flavobacteriales</taxon>
        <taxon>Flavobacteriaceae</taxon>
        <taxon>Lutibacter</taxon>
    </lineage>
</organism>
<dbReference type="EMBL" id="FZNX01000001">
    <property type="protein sequence ID" value="SNR35502.1"/>
    <property type="molecule type" value="Genomic_DNA"/>
</dbReference>
<sequence>MKPGILLIGLLIIIMSLLLREVSTQNNTKKRVVEMQDTDKQMKLFLCGDVMTGRGIDQILPHPSNPEIFESYLKDARGYVTIAEKKNGLIGYPVNYKYIWGDALKEFDRTKPDLKIINLETSITTNNSYWKGKGIQYRMHPKNIECLSVVKNLYCSLANNHILDWDYKGLTQTINTLDKAEIEYAGAGIDFQAANKPAIIEIEGKGRIIVLSYGMPSSGIFSSWAAQKNRPGVNLLKDLSQAGIQEIKALVETVKQPGDIVVFSLHWGGNWGYEIHSNEMEFVHSLIDTAQIDVFHGHSSHHFKAIEVYNNKLILYGCGDFLNDYEGIGGKESYRSELTLMYFANIDPETGNLIKLEITPMEIKNFRVNEVVTSDLLLVKDRLNRECKRYNSSVTLQNNRLLYNW</sequence>
<gene>
    <name evidence="3" type="ORF">SAMN04488111_0728</name>
</gene>
<evidence type="ECO:0000259" key="2">
    <source>
        <dbReference type="SMART" id="SM00854"/>
    </source>
</evidence>
<dbReference type="PANTHER" id="PTHR33393:SF11">
    <property type="entry name" value="POLYGLUTAMINE SYNTHESIS ACCESSORY PROTEIN RV0574C-RELATED"/>
    <property type="match status" value="1"/>
</dbReference>
<dbReference type="CDD" id="cd07381">
    <property type="entry name" value="MPP_CapA"/>
    <property type="match status" value="1"/>
</dbReference>
<dbReference type="Gene3D" id="3.60.21.10">
    <property type="match status" value="1"/>
</dbReference>
<dbReference type="InterPro" id="IPR019079">
    <property type="entry name" value="Capsule_synth_CapA"/>
</dbReference>